<evidence type="ECO:0000313" key="2">
    <source>
        <dbReference type="Proteomes" id="UP000564704"/>
    </source>
</evidence>
<accession>A0A844CPX1</accession>
<dbReference type="OrthoDB" id="8479024at2"/>
<keyword evidence="2" id="KW-1185">Reference proteome</keyword>
<evidence type="ECO:0000313" key="1">
    <source>
        <dbReference type="EMBL" id="MRU16897.1"/>
    </source>
</evidence>
<name>A0A844CPX1_9RHOB</name>
<dbReference type="RefSeq" id="WP_154154540.1">
    <property type="nucleotide sequence ID" value="NZ_SZWE01000002.1"/>
</dbReference>
<dbReference type="InterPro" id="IPR010865">
    <property type="entry name" value="DUF1499"/>
</dbReference>
<sequence length="136" mass="14819">MKWLVLGMVGLVVAVAVYVRLAPTDPAQWHEMPGAVTNRDLTGGAMRVVGAGEGGLAWMDEIIRATPRTEVLAGSVESGMVTYVTRSRVFGFPDYTTLRASGPQLELYGRSRFGRSDFGVNAARLDRWLKAFAERG</sequence>
<proteinExistence type="predicted"/>
<dbReference type="Proteomes" id="UP000564704">
    <property type="component" value="Unassembled WGS sequence"/>
</dbReference>
<organism evidence="1 2">
    <name type="scientific">Roseovarius bejariae</name>
    <dbReference type="NCBI Taxonomy" id="2576383"/>
    <lineage>
        <taxon>Bacteria</taxon>
        <taxon>Pseudomonadati</taxon>
        <taxon>Pseudomonadota</taxon>
        <taxon>Alphaproteobacteria</taxon>
        <taxon>Rhodobacterales</taxon>
        <taxon>Roseobacteraceae</taxon>
        <taxon>Roseovarius</taxon>
    </lineage>
</organism>
<gene>
    <name evidence="1" type="ORF">FDP25_15755</name>
</gene>
<dbReference type="EMBL" id="SZWE01000002">
    <property type="protein sequence ID" value="MRU16897.1"/>
    <property type="molecule type" value="Genomic_DNA"/>
</dbReference>
<protein>
    <submittedName>
        <fullName evidence="1">DUF1499 domain-containing protein</fullName>
    </submittedName>
</protein>
<reference evidence="1 2" key="1">
    <citation type="submission" date="2019-05" db="EMBL/GenBank/DDBJ databases">
        <title>Roseovarius bejariae sp. nov., a moderately halophylic bacterium isolated from a saline soil in Rambla Salada (Murcia).</title>
        <authorList>
            <person name="Castro D.J."/>
            <person name="Gomez-Altuve A."/>
            <person name="Reina J.C."/>
            <person name="Rodriguez M."/>
            <person name="Sampedro I."/>
            <person name="Llamas I."/>
            <person name="Martinez-Checa F."/>
        </authorList>
    </citation>
    <scope>NUCLEOTIDE SEQUENCE [LARGE SCALE GENOMIC DNA]</scope>
    <source>
        <strain evidence="1 2">A21</strain>
    </source>
</reference>
<dbReference type="Pfam" id="PF07386">
    <property type="entry name" value="DUF1499"/>
    <property type="match status" value="1"/>
</dbReference>
<dbReference type="AlphaFoldDB" id="A0A844CPX1"/>
<comment type="caution">
    <text evidence="1">The sequence shown here is derived from an EMBL/GenBank/DDBJ whole genome shotgun (WGS) entry which is preliminary data.</text>
</comment>